<dbReference type="PIRSF" id="PIRSF035170">
    <property type="entry name" value="HD_phosphohydro"/>
    <property type="match status" value="1"/>
</dbReference>
<dbReference type="Proteomes" id="UP000494174">
    <property type="component" value="Unassembled WGS sequence"/>
</dbReference>
<organism evidence="1 2">
    <name type="scientific">Burkholderia lata (strain ATCC 17760 / DSM 23089 / LMG 22485 / NCIMB 9086 / R18194 / 383)</name>
    <dbReference type="NCBI Taxonomy" id="482957"/>
    <lineage>
        <taxon>Bacteria</taxon>
        <taxon>Pseudomonadati</taxon>
        <taxon>Pseudomonadota</taxon>
        <taxon>Betaproteobacteria</taxon>
        <taxon>Burkholderiales</taxon>
        <taxon>Burkholderiaceae</taxon>
        <taxon>Burkholderia</taxon>
        <taxon>Burkholderia cepacia complex</taxon>
    </lineage>
</organism>
<dbReference type="PANTHER" id="PTHR21174:SF0">
    <property type="entry name" value="HD PHOSPHOHYDROLASE FAMILY PROTEIN-RELATED"/>
    <property type="match status" value="1"/>
</dbReference>
<dbReference type="EMBL" id="CABVPU010000007">
    <property type="protein sequence ID" value="VWB54966.1"/>
    <property type="molecule type" value="Genomic_DNA"/>
</dbReference>
<evidence type="ECO:0000313" key="1">
    <source>
        <dbReference type="EMBL" id="VWB54966.1"/>
    </source>
</evidence>
<proteinExistence type="predicted"/>
<dbReference type="InterPro" id="IPR009218">
    <property type="entry name" value="HD_phosphohydro"/>
</dbReference>
<name>A0A6P2KKI9_BURL3</name>
<evidence type="ECO:0000313" key="2">
    <source>
        <dbReference type="Proteomes" id="UP000494174"/>
    </source>
</evidence>
<gene>
    <name evidence="1" type="ORF">BLA15945_02571</name>
</gene>
<evidence type="ECO:0008006" key="3">
    <source>
        <dbReference type="Google" id="ProtNLM"/>
    </source>
</evidence>
<dbReference type="PANTHER" id="PTHR21174">
    <property type="match status" value="1"/>
</dbReference>
<dbReference type="AlphaFoldDB" id="A0A6P2KKI9"/>
<sequence>MNQTQARFVALWSGSGGTHAEEVYRLLAEGYSEPMRHYHTLVHVRRCLRQIDLARSAIPDPDVVELALWFHDVIYVPGAKNNEQRSADWFRHLAAGRIGACDRICAMILATTHVGTVAELDTRFVCDIDLAVLGASRRQFREDGRRLRAERADLDDRAYDLHERTILRWLLSRPRIYLTDYFHARCEARARGNLSWRLGLPLRA</sequence>
<accession>A0A6P2KKI9</accession>
<protein>
    <recommendedName>
        <fullName evidence="3">Metal-dependent HD superfamily phosphohydrolase</fullName>
    </recommendedName>
</protein>
<dbReference type="Gene3D" id="1.10.3210.10">
    <property type="entry name" value="Hypothetical protein af1432"/>
    <property type="match status" value="1"/>
</dbReference>
<reference evidence="1 2" key="1">
    <citation type="submission" date="2019-09" db="EMBL/GenBank/DDBJ databases">
        <authorList>
            <person name="Depoorter E."/>
        </authorList>
    </citation>
    <scope>NUCLEOTIDE SEQUENCE [LARGE SCALE GENOMIC DNA]</scope>
    <source>
        <strain evidence="1">R-15945</strain>
    </source>
</reference>
<dbReference type="SUPFAM" id="SSF109604">
    <property type="entry name" value="HD-domain/PDEase-like"/>
    <property type="match status" value="1"/>
</dbReference>